<keyword evidence="2" id="KW-1185">Reference proteome</keyword>
<proteinExistence type="predicted"/>
<name>A0ABX5CQX1_9ALTE</name>
<dbReference type="EMBL" id="PVNO01000022">
    <property type="protein sequence ID" value="PRO69857.1"/>
    <property type="molecule type" value="Genomic_DNA"/>
</dbReference>
<evidence type="ECO:0008006" key="3">
    <source>
        <dbReference type="Google" id="ProtNLM"/>
    </source>
</evidence>
<dbReference type="Proteomes" id="UP000239539">
    <property type="component" value="Unassembled WGS sequence"/>
</dbReference>
<protein>
    <recommendedName>
        <fullName evidence="3">Secreted protein</fullName>
    </recommendedName>
</protein>
<accession>A0ABX5CQX1</accession>
<evidence type="ECO:0000313" key="2">
    <source>
        <dbReference type="Proteomes" id="UP000239539"/>
    </source>
</evidence>
<gene>
    <name evidence="1" type="ORF">C6Y39_06240</name>
</gene>
<sequence>MEAVAKPLIQKYGWVRGVLLLLPIRLLVMPFNDRVSVCPLNPHAARMRCRSFYIKGEMCSRRITPFLPKLFAMPSKEGVKPHQKLSAAGTLLRSRHGWLHGVFLMGLHSRPKNRRHKKSAPKCAFLACVAKSRLV</sequence>
<organism evidence="1 2">
    <name type="scientific">Alteromonas gracilis</name>
    <dbReference type="NCBI Taxonomy" id="1479524"/>
    <lineage>
        <taxon>Bacteria</taxon>
        <taxon>Pseudomonadati</taxon>
        <taxon>Pseudomonadota</taxon>
        <taxon>Gammaproteobacteria</taxon>
        <taxon>Alteromonadales</taxon>
        <taxon>Alteromonadaceae</taxon>
        <taxon>Alteromonas/Salinimonas group</taxon>
        <taxon>Alteromonas</taxon>
    </lineage>
</organism>
<comment type="caution">
    <text evidence="1">The sequence shown here is derived from an EMBL/GenBank/DDBJ whole genome shotgun (WGS) entry which is preliminary data.</text>
</comment>
<evidence type="ECO:0000313" key="1">
    <source>
        <dbReference type="EMBL" id="PRO69857.1"/>
    </source>
</evidence>
<reference evidence="2" key="1">
    <citation type="journal article" date="2020" name="Int. J. Syst. Evol. Microbiol.">
        <title>Alteromonas alba sp. nov., a marine bacterium isolated from the seawater of the West Pacific Ocean.</title>
        <authorList>
            <person name="Sun C."/>
            <person name="Wu Y.-H."/>
            <person name="Xamxidin M."/>
            <person name="Cheng H."/>
            <person name="Xu X.-W."/>
        </authorList>
    </citation>
    <scope>NUCLEOTIDE SEQUENCE [LARGE SCALE GENOMIC DNA]</scope>
    <source>
        <strain evidence="2">9a2</strain>
    </source>
</reference>